<keyword evidence="2" id="KW-1185">Reference proteome</keyword>
<dbReference type="VEuPathDB" id="TriTrypDB:LmxM.29.1900"/>
<proteinExistence type="predicted"/>
<dbReference type="OrthoDB" id="272220at2759"/>
<organism evidence="1 2">
    <name type="scientific">Leishmania mexicana (strain MHOM/GT/2001/U1103)</name>
    <dbReference type="NCBI Taxonomy" id="929439"/>
    <lineage>
        <taxon>Eukaryota</taxon>
        <taxon>Discoba</taxon>
        <taxon>Euglenozoa</taxon>
        <taxon>Kinetoplastea</taxon>
        <taxon>Metakinetoplastina</taxon>
        <taxon>Trypanosomatida</taxon>
        <taxon>Trypanosomatidae</taxon>
        <taxon>Leishmaniinae</taxon>
        <taxon>Leishmania</taxon>
    </lineage>
</organism>
<dbReference type="AlphaFoldDB" id="E9B0W1"/>
<sequence>MPHSGNKLVPIGCNMNDAAYPFRGEHRLASCINHGHSGVVKRIPTSIAMRISGSNLVIEEVKTPKGVELECELGVDGGIARPVSLQQASAFMVPGDGHDYNLIATVKASGNPMKHYCKLTFNGSEGMSVLRVRAPEGCSPDAVYIVADGRRLRPTAGWFRIPIQTKECALVVNLPLDGAPPPLPPPFSFTATPPLPPATSDGLAEKTLEAAAGVPWTAGSVPELETRIHPPLIPNVGAVTLTEPIAAAMPSFVATAPGFSLQLTGENGSSAFGVGVAALPLTHRRAQTVQIVVSDAEGRVLLRQRSHVPSLEPAAVCLALKDDGKGGLALSANPGSKITLGGVPQADPSAVAVLPRVVPQRVAVEQPNADGSVSKTTLDVAPTSGPAAVSVAVSKQPQPQPQTQALPEAWVKELSEALQNSNPEEQRRLVQSIYPSSIPGMTIVNFVRDQLTRQPPAISFTVSSNGLEAVQCPGCSVTAAVGNDPARQIPAFGSVALASGKSALLMATSTLTHRAVSSCRVQMALSSAVALTSPTVSAYPPHAVAGPLIQAGSSADEKADSDVVSRLVDCLLRHNLSASLVAKELDSMSTALFSAQGRRMLSLLTSCLRSATASGAAAAMQAASTQAAAVAHAAPEEIFFTCGPGYVDNIYTTQPQYELFGAVDDKAPQAVPQRGRIPAQGTLDGEHKPFFIRITARDPTTGTVKVEKTVTMLGVGHEARPMPAAETLPETFAEEPLHRLGAAAAGAPAFIPEQEPPTVSVVAAIPYMDVSLQAVGQDVQARILCHPHLRIVCDVDGVGGNTGRSDFVAKMPASRFHQVNFSLIDLHGRVVFQQKLGVPAMISPLWGLALQHNGLAVDPEVGAIVTASIDRALERTLQGNFVSFDASAPHFVHLRKYHDGIHGGTAGEVSLRLPGLTLPAELEEVTRIMRRRAHGEASDSQTKAELEQLRARCTAASVVELISSILDGWPAPVSADGRPSGRDSPSSRIFFRLTGTD</sequence>
<dbReference type="OMA" id="PHLRIVC"/>
<reference evidence="1 2" key="1">
    <citation type="journal article" date="2011" name="Genome Res.">
        <title>Chromosome and gene copy number variation allow major structural change between species and strains of Leishmania.</title>
        <authorList>
            <person name="Rogers M.B."/>
            <person name="Hilley J.D."/>
            <person name="Dickens N.J."/>
            <person name="Wilkes J."/>
            <person name="Bates P.A."/>
            <person name="Depledge D.P."/>
            <person name="Harris D."/>
            <person name="Her Y."/>
            <person name="Herzyk P."/>
            <person name="Imamura H."/>
            <person name="Otto T.D."/>
            <person name="Sanders M."/>
            <person name="Seeger K."/>
            <person name="Dujardin J.C."/>
            <person name="Berriman M."/>
            <person name="Smith D.F."/>
            <person name="Hertz-Fowler C."/>
            <person name="Mottram J.C."/>
        </authorList>
    </citation>
    <scope>NUCLEOTIDE SEQUENCE [LARGE SCALE GENOMIC DNA]</scope>
    <source>
        <strain evidence="1 2">MHOM/GT/2001/U1103</strain>
    </source>
</reference>
<evidence type="ECO:0000313" key="1">
    <source>
        <dbReference type="EMBL" id="CBZ28866.1"/>
    </source>
</evidence>
<dbReference type="Proteomes" id="UP000007259">
    <property type="component" value="Chromosome 29"/>
</dbReference>
<dbReference type="GeneID" id="13451627"/>
<evidence type="ECO:0000313" key="2">
    <source>
        <dbReference type="Proteomes" id="UP000007259"/>
    </source>
</evidence>
<name>E9B0W1_LEIMU</name>
<dbReference type="RefSeq" id="XP_003877333.1">
    <property type="nucleotide sequence ID" value="XM_003877284.1"/>
</dbReference>
<dbReference type="KEGG" id="lmi:LMXM_29_1900"/>
<accession>E9B0W1</accession>
<gene>
    <name evidence="1" type="ORF">LMXM_29_1900</name>
</gene>
<dbReference type="PhylomeDB" id="E9B0W1"/>
<protein>
    <submittedName>
        <fullName evidence="1">Uncharacterized protein</fullName>
    </submittedName>
</protein>
<dbReference type="EMBL" id="FR799582">
    <property type="protein sequence ID" value="CBZ28866.1"/>
    <property type="molecule type" value="Genomic_DNA"/>
</dbReference>